<feature type="transmembrane region" description="Helical" evidence="6">
    <location>
        <begin position="197"/>
        <end position="219"/>
    </location>
</feature>
<name>A0AA41QZ04_9MICO</name>
<keyword evidence="9" id="KW-1185">Reference proteome</keyword>
<feature type="transmembrane region" description="Helical" evidence="6">
    <location>
        <begin position="662"/>
        <end position="684"/>
    </location>
</feature>
<evidence type="ECO:0000256" key="6">
    <source>
        <dbReference type="SAM" id="Phobius"/>
    </source>
</evidence>
<proteinExistence type="predicted"/>
<feature type="transmembrane region" description="Helical" evidence="6">
    <location>
        <begin position="578"/>
        <end position="599"/>
    </location>
</feature>
<comment type="subcellular location">
    <subcellularLocation>
        <location evidence="1">Cell membrane</location>
        <topology evidence="1">Multi-pass membrane protein</topology>
    </subcellularLocation>
</comment>
<protein>
    <recommendedName>
        <fullName evidence="7">ABC3 transporter permease C-terminal domain-containing protein</fullName>
    </recommendedName>
</protein>
<dbReference type="Pfam" id="PF02687">
    <property type="entry name" value="FtsX"/>
    <property type="match status" value="1"/>
</dbReference>
<feature type="transmembrane region" description="Helical" evidence="6">
    <location>
        <begin position="548"/>
        <end position="566"/>
    </location>
</feature>
<reference evidence="8" key="1">
    <citation type="submission" date="2022-03" db="EMBL/GenBank/DDBJ databases">
        <title>Cryobacterium sp. nov. strain ZS14-85, isolated from Antarctic soil.</title>
        <authorList>
            <person name="Li J."/>
            <person name="Niu G."/>
        </authorList>
    </citation>
    <scope>NUCLEOTIDE SEQUENCE</scope>
    <source>
        <strain evidence="8">ZS14-85</strain>
    </source>
</reference>
<keyword evidence="4 6" id="KW-1133">Transmembrane helix</keyword>
<evidence type="ECO:0000256" key="3">
    <source>
        <dbReference type="ARBA" id="ARBA00022692"/>
    </source>
</evidence>
<sequence length="692" mass="69513">MSTARLALRIALREVKREVARTALIATLIAIPVSILAVGSVVLQSPGAPRLTDRGIAAGAEGGVLVLVLAFVVGLVCLLAGSAFLVAAQAQQRSLGIVASVGTSRAVLVAIVSLTGPLIGGLGGAVGALAGTGIGCVLVTTSGGEPSVSALLIAVLIAFAAGLGWLAALPPAFAASRPDVVMAIRGSTLPAPRPRHLVLSVVCCVGGGIVALGSGILGVSARQSAAGTFPWLSAVTGPAPFVAAIVLLTGAITATPFLLRRWGVASGKWGLAARIAARDADRNRARHQPVIAAIMGTTFLAVFVLCSQGTADATNRVTYPYLMMPGGVQAALISYPGEQNTTLGPTLAPGTDADGLAKAVETVFADQLPVGRLTIVETARTAAMDGTVKRMSGVLMPPANRCTSDAPGNDRFTPLAPDPHCRDWYTAGHEVGAVPADIVVDDSSTLAAILGREPSPAALAALDQGEAVALHPQLVDADGSIELAVSGGSATSGLKSVHLEAVLADVTPVLPYGVVISRETAERLGLPTEPSQILATTTRNPTNAELRALADGLAGIPGAAGLAAYFEAGPAEDGASAWLTLVSSLAIVFAAAVVAMTLARTEGRRDSQTLHSIGAAPSTLRTVAAWQALTVVGTGTALGTVIGLVSVFAMDLPGSGSVFAPPWALLVIVAGATPLACAAGAWLLTPSLARHP</sequence>
<feature type="transmembrane region" description="Helical" evidence="6">
    <location>
        <begin position="239"/>
        <end position="259"/>
    </location>
</feature>
<evidence type="ECO:0000256" key="2">
    <source>
        <dbReference type="ARBA" id="ARBA00022475"/>
    </source>
</evidence>
<dbReference type="InterPro" id="IPR003838">
    <property type="entry name" value="ABC3_permease_C"/>
</dbReference>
<evidence type="ECO:0000313" key="8">
    <source>
        <dbReference type="EMBL" id="MCI4659023.1"/>
    </source>
</evidence>
<evidence type="ECO:0000313" key="9">
    <source>
        <dbReference type="Proteomes" id="UP001165341"/>
    </source>
</evidence>
<evidence type="ECO:0000256" key="4">
    <source>
        <dbReference type="ARBA" id="ARBA00022989"/>
    </source>
</evidence>
<feature type="domain" description="ABC3 transporter permease C-terminal" evidence="7">
    <location>
        <begin position="581"/>
        <end position="690"/>
    </location>
</feature>
<feature type="transmembrane region" description="Helical" evidence="6">
    <location>
        <begin position="63"/>
        <end position="86"/>
    </location>
</feature>
<feature type="transmembrane region" description="Helical" evidence="6">
    <location>
        <begin position="150"/>
        <end position="176"/>
    </location>
</feature>
<organism evidence="8 9">
    <name type="scientific">Cryobacterium zhongshanensis</name>
    <dbReference type="NCBI Taxonomy" id="2928153"/>
    <lineage>
        <taxon>Bacteria</taxon>
        <taxon>Bacillati</taxon>
        <taxon>Actinomycetota</taxon>
        <taxon>Actinomycetes</taxon>
        <taxon>Micrococcales</taxon>
        <taxon>Microbacteriaceae</taxon>
        <taxon>Cryobacterium</taxon>
    </lineage>
</organism>
<evidence type="ECO:0000259" key="7">
    <source>
        <dbReference type="Pfam" id="PF02687"/>
    </source>
</evidence>
<dbReference type="AlphaFoldDB" id="A0AA41QZ04"/>
<evidence type="ECO:0000256" key="5">
    <source>
        <dbReference type="ARBA" id="ARBA00023136"/>
    </source>
</evidence>
<dbReference type="EMBL" id="JALGAR010000004">
    <property type="protein sequence ID" value="MCI4659023.1"/>
    <property type="molecule type" value="Genomic_DNA"/>
</dbReference>
<feature type="transmembrane region" description="Helical" evidence="6">
    <location>
        <begin position="628"/>
        <end position="650"/>
    </location>
</feature>
<comment type="caution">
    <text evidence="8">The sequence shown here is derived from an EMBL/GenBank/DDBJ whole genome shotgun (WGS) entry which is preliminary data.</text>
</comment>
<feature type="transmembrane region" description="Helical" evidence="6">
    <location>
        <begin position="107"/>
        <end position="130"/>
    </location>
</feature>
<keyword evidence="2" id="KW-1003">Cell membrane</keyword>
<keyword evidence="5 6" id="KW-0472">Membrane</keyword>
<keyword evidence="3 6" id="KW-0812">Transmembrane</keyword>
<feature type="transmembrane region" description="Helical" evidence="6">
    <location>
        <begin position="290"/>
        <end position="311"/>
    </location>
</feature>
<feature type="transmembrane region" description="Helical" evidence="6">
    <location>
        <begin position="21"/>
        <end position="43"/>
    </location>
</feature>
<dbReference type="Proteomes" id="UP001165341">
    <property type="component" value="Unassembled WGS sequence"/>
</dbReference>
<gene>
    <name evidence="8" type="ORF">MQH31_14520</name>
</gene>
<evidence type="ECO:0000256" key="1">
    <source>
        <dbReference type="ARBA" id="ARBA00004651"/>
    </source>
</evidence>
<accession>A0AA41QZ04</accession>
<dbReference type="RefSeq" id="WP_243012653.1">
    <property type="nucleotide sequence ID" value="NZ_JALGAR010000004.1"/>
</dbReference>